<reference evidence="2" key="1">
    <citation type="submission" date="2018-02" db="EMBL/GenBank/DDBJ databases">
        <authorList>
            <person name="Hausmann B."/>
        </authorList>
    </citation>
    <scope>NUCLEOTIDE SEQUENCE [LARGE SCALE GENOMIC DNA]</scope>
    <source>
        <strain evidence="2">Peat soil MAG SbA5</strain>
    </source>
</reference>
<protein>
    <submittedName>
        <fullName evidence="1">Uncharacterized protein</fullName>
    </submittedName>
</protein>
<name>A0A2N9M3U1_9BACT</name>
<dbReference type="EMBL" id="OKRB01000136">
    <property type="protein sequence ID" value="SPE30108.1"/>
    <property type="molecule type" value="Genomic_DNA"/>
</dbReference>
<accession>A0A2N9M3U1</accession>
<evidence type="ECO:0000313" key="1">
    <source>
        <dbReference type="EMBL" id="SPE30108.1"/>
    </source>
</evidence>
<gene>
    <name evidence="1" type="ORF">SBA5_750013</name>
</gene>
<dbReference type="AlphaFoldDB" id="A0A2N9M3U1"/>
<proteinExistence type="predicted"/>
<sequence>METTARTIESPEGGCDTKDLFPLDAKRSVTLQSGGKTYRHFFRRITVADYEIYFKKLSLEPPDEDCGFASSFQSNVVNPDEGFAALYARVIERVEGYRVRDGREPNDLPNWPECIPLEHRLRAAELLLDFSGRVPMETLRVEADGKSVSFVLLVDVGEQEQATRFHGLVHTFRAPHAEHWRKFLPASSGSPSSASVLHALYDDLIECVQGYSVAGRPLVSREVIVREMDAFHKQITVIKLLSALHGDDGGGLRVRTASIAGRSARAIFPVACPGIAN</sequence>
<evidence type="ECO:0000313" key="2">
    <source>
        <dbReference type="Proteomes" id="UP000239735"/>
    </source>
</evidence>
<organism evidence="1 2">
    <name type="scientific">Candidatus Sulfuritelmatomonas gaucii</name>
    <dbReference type="NCBI Taxonomy" id="2043161"/>
    <lineage>
        <taxon>Bacteria</taxon>
        <taxon>Pseudomonadati</taxon>
        <taxon>Acidobacteriota</taxon>
        <taxon>Terriglobia</taxon>
        <taxon>Terriglobales</taxon>
        <taxon>Acidobacteriaceae</taxon>
        <taxon>Candidatus Sulfuritelmatomonas</taxon>
    </lineage>
</organism>
<dbReference type="Proteomes" id="UP000239735">
    <property type="component" value="Unassembled WGS sequence"/>
</dbReference>